<organism evidence="3">
    <name type="scientific">Mycobacterium xenopi 4042</name>
    <dbReference type="NCBI Taxonomy" id="1299334"/>
    <lineage>
        <taxon>Bacteria</taxon>
        <taxon>Bacillati</taxon>
        <taxon>Actinomycetota</taxon>
        <taxon>Actinomycetes</taxon>
        <taxon>Mycobacteriales</taxon>
        <taxon>Mycobacteriaceae</taxon>
        <taxon>Mycobacterium</taxon>
    </lineage>
</organism>
<dbReference type="GO" id="GO:0003995">
    <property type="term" value="F:acyl-CoA dehydrogenase activity"/>
    <property type="evidence" value="ECO:0007669"/>
    <property type="project" value="InterPro"/>
</dbReference>
<feature type="domain" description="Acyl-CoA dehydrogenase/oxidase C-terminal" evidence="2">
    <location>
        <begin position="3"/>
        <end position="118"/>
    </location>
</feature>
<evidence type="ECO:0000313" key="3">
    <source>
        <dbReference type="EMBL" id="EUA23178.1"/>
    </source>
</evidence>
<dbReference type="PROSITE" id="PS00073">
    <property type="entry name" value="ACYL_COA_DH_2"/>
    <property type="match status" value="1"/>
</dbReference>
<evidence type="ECO:0000259" key="2">
    <source>
        <dbReference type="Pfam" id="PF00441"/>
    </source>
</evidence>
<dbReference type="PATRIC" id="fig|1299334.3.peg.7001"/>
<keyword evidence="1" id="KW-0285">Flavoprotein</keyword>
<gene>
    <name evidence="3" type="ORF">I553_5035</name>
</gene>
<evidence type="ECO:0000256" key="1">
    <source>
        <dbReference type="ARBA" id="ARBA00022630"/>
    </source>
</evidence>
<proteinExistence type="predicted"/>
<accession>X7ZWT0</accession>
<dbReference type="PANTHER" id="PTHR43884">
    <property type="entry name" value="ACYL-COA DEHYDROGENASE"/>
    <property type="match status" value="1"/>
</dbReference>
<dbReference type="SUPFAM" id="SSF47203">
    <property type="entry name" value="Acyl-CoA dehydrogenase C-terminal domain-like"/>
    <property type="match status" value="1"/>
</dbReference>
<protein>
    <submittedName>
        <fullName evidence="3">Acyl-CoA dehydrogenase, C-terminal domain protein</fullName>
    </submittedName>
</protein>
<dbReference type="PANTHER" id="PTHR43884:SF12">
    <property type="entry name" value="ISOVALERYL-COA DEHYDROGENASE, MITOCHONDRIAL-RELATED"/>
    <property type="match status" value="1"/>
</dbReference>
<dbReference type="InterPro" id="IPR006089">
    <property type="entry name" value="Acyl-CoA_DH_CS"/>
</dbReference>
<dbReference type="EMBL" id="JAOB01000069">
    <property type="protein sequence ID" value="EUA23178.1"/>
    <property type="molecule type" value="Genomic_DNA"/>
</dbReference>
<name>X7ZWT0_MYCXE</name>
<dbReference type="AlphaFoldDB" id="X7ZWT0"/>
<sequence length="120" mass="13895">MTKAYARERTAFGQPIGKFQVNRHFIAEMQTKLDVAQTYLDQCVLSANDGTLTDEDAAGLKWWTSEIQWEIVDRCLQMHGGYGYINEYEVARLWRDSRVQRLYAGTTEIMKDLMGRAMGY</sequence>
<reference evidence="3" key="1">
    <citation type="submission" date="2014-01" db="EMBL/GenBank/DDBJ databases">
        <authorList>
            <person name="Brown-Elliot B."/>
            <person name="Wallace R."/>
            <person name="Lenaerts A."/>
            <person name="Ordway D."/>
            <person name="DeGroote M.A."/>
            <person name="Parker T."/>
            <person name="Sizemore C."/>
            <person name="Tallon L.J."/>
            <person name="Sadzewicz L.K."/>
            <person name="Sengamalay N."/>
            <person name="Fraser C.M."/>
            <person name="Hine E."/>
            <person name="Shefchek K.A."/>
            <person name="Das S.P."/>
            <person name="Tettelin H."/>
        </authorList>
    </citation>
    <scope>NUCLEOTIDE SEQUENCE [LARGE SCALE GENOMIC DNA]</scope>
    <source>
        <strain evidence="3">4042</strain>
    </source>
</reference>
<dbReference type="Pfam" id="PF00441">
    <property type="entry name" value="Acyl-CoA_dh_1"/>
    <property type="match status" value="1"/>
</dbReference>
<dbReference type="InterPro" id="IPR009075">
    <property type="entry name" value="AcylCo_DH/oxidase_C"/>
</dbReference>
<dbReference type="InterPro" id="IPR036250">
    <property type="entry name" value="AcylCo_DH-like_C"/>
</dbReference>
<dbReference type="Gene3D" id="1.20.140.10">
    <property type="entry name" value="Butyryl-CoA Dehydrogenase, subunit A, domain 3"/>
    <property type="match status" value="1"/>
</dbReference>
<comment type="caution">
    <text evidence="3">The sequence shown here is derived from an EMBL/GenBank/DDBJ whole genome shotgun (WGS) entry which is preliminary data.</text>
</comment>